<evidence type="ECO:0000313" key="1">
    <source>
        <dbReference type="EMBL" id="MFL0268731.1"/>
    </source>
</evidence>
<dbReference type="EMBL" id="JBJHZY010000002">
    <property type="protein sequence ID" value="MFL0268731.1"/>
    <property type="molecule type" value="Genomic_DNA"/>
</dbReference>
<protein>
    <submittedName>
        <fullName evidence="1">HAD family hydrolase</fullName>
        <ecNumber evidence="1">3.-.-.-</ecNumber>
        <ecNumber evidence="1">3.1.3.-</ecNumber>
    </submittedName>
</protein>
<dbReference type="Pfam" id="PF08282">
    <property type="entry name" value="Hydrolase_3"/>
    <property type="match status" value="1"/>
</dbReference>
<proteinExistence type="predicted"/>
<dbReference type="InterPro" id="IPR023214">
    <property type="entry name" value="HAD_sf"/>
</dbReference>
<dbReference type="PANTHER" id="PTHR10000">
    <property type="entry name" value="PHOSPHOSERINE PHOSPHATASE"/>
    <property type="match status" value="1"/>
</dbReference>
<dbReference type="NCBIfam" id="TIGR01484">
    <property type="entry name" value="HAD-SF-IIB"/>
    <property type="match status" value="1"/>
</dbReference>
<dbReference type="Gene3D" id="3.30.1240.10">
    <property type="match status" value="1"/>
</dbReference>
<reference evidence="1 2" key="1">
    <citation type="submission" date="2024-11" db="EMBL/GenBank/DDBJ databases">
        <authorList>
            <person name="Heng Y.C."/>
            <person name="Lim A.C.H."/>
            <person name="Lee J.K.Y."/>
            <person name="Kittelmann S."/>
        </authorList>
    </citation>
    <scope>NUCLEOTIDE SEQUENCE [LARGE SCALE GENOMIC DNA]</scope>
    <source>
        <strain evidence="1 2">WILCCON 0202</strain>
    </source>
</reference>
<dbReference type="InterPro" id="IPR036412">
    <property type="entry name" value="HAD-like_sf"/>
</dbReference>
<dbReference type="Proteomes" id="UP001623661">
    <property type="component" value="Unassembled WGS sequence"/>
</dbReference>
<organism evidence="1 2">
    <name type="scientific">Candidatus Clostridium radicumherbarum</name>
    <dbReference type="NCBI Taxonomy" id="3381662"/>
    <lineage>
        <taxon>Bacteria</taxon>
        <taxon>Bacillati</taxon>
        <taxon>Bacillota</taxon>
        <taxon>Clostridia</taxon>
        <taxon>Eubacteriales</taxon>
        <taxon>Clostridiaceae</taxon>
        <taxon>Clostridium</taxon>
    </lineage>
</organism>
<dbReference type="CDD" id="cd07516">
    <property type="entry name" value="HAD_Pase"/>
    <property type="match status" value="1"/>
</dbReference>
<keyword evidence="2" id="KW-1185">Reference proteome</keyword>
<dbReference type="SFLD" id="SFLDS00003">
    <property type="entry name" value="Haloacid_Dehalogenase"/>
    <property type="match status" value="1"/>
</dbReference>
<dbReference type="EC" id="3.-.-.-" evidence="1"/>
<name>A0ABW8TSR2_9CLOT</name>
<dbReference type="PROSITE" id="PS01228">
    <property type="entry name" value="COF_1"/>
    <property type="match status" value="1"/>
</dbReference>
<dbReference type="GO" id="GO:0016787">
    <property type="term" value="F:hydrolase activity"/>
    <property type="evidence" value="ECO:0007669"/>
    <property type="project" value="UniProtKB-KW"/>
</dbReference>
<dbReference type="SUPFAM" id="SSF56784">
    <property type="entry name" value="HAD-like"/>
    <property type="match status" value="1"/>
</dbReference>
<dbReference type="NCBIfam" id="TIGR00099">
    <property type="entry name" value="Cof-subfamily"/>
    <property type="match status" value="1"/>
</dbReference>
<dbReference type="SFLD" id="SFLDG01140">
    <property type="entry name" value="C2.B:_Phosphomannomutase_and_P"/>
    <property type="match status" value="1"/>
</dbReference>
<comment type="caution">
    <text evidence="1">The sequence shown here is derived from an EMBL/GenBank/DDBJ whole genome shotgun (WGS) entry which is preliminary data.</text>
</comment>
<dbReference type="InterPro" id="IPR000150">
    <property type="entry name" value="Cof"/>
</dbReference>
<dbReference type="RefSeq" id="WP_406765356.1">
    <property type="nucleotide sequence ID" value="NZ_JBJHZY010000002.1"/>
</dbReference>
<dbReference type="EC" id="3.1.3.-" evidence="1"/>
<gene>
    <name evidence="1" type="ORF">ACJDUH_11575</name>
</gene>
<accession>A0ABW8TSR2</accession>
<dbReference type="Gene3D" id="3.40.50.1000">
    <property type="entry name" value="HAD superfamily/HAD-like"/>
    <property type="match status" value="1"/>
</dbReference>
<dbReference type="PANTHER" id="PTHR10000:SF8">
    <property type="entry name" value="HAD SUPERFAMILY HYDROLASE-LIKE, TYPE 3"/>
    <property type="match status" value="1"/>
</dbReference>
<evidence type="ECO:0000313" key="2">
    <source>
        <dbReference type="Proteomes" id="UP001623661"/>
    </source>
</evidence>
<keyword evidence="1" id="KW-0378">Hydrolase</keyword>
<dbReference type="InterPro" id="IPR006379">
    <property type="entry name" value="HAD-SF_hydro_IIB"/>
</dbReference>
<sequence>MTKDSCNLKNVKLVALDLDGTLLNNHLDISQRTKETLKNLFNRGIKIALVSGRPYKAADLVREDLDIDIPIVAYNGGRIIIPGGKEVFTDKIPLKEALKVIRYGEERDLYVKVYIDDVLYIKEPDKRSIDFSKSRNINYKVVGKLSENIKEDVNMIIIYYNEDINGAIDDELRDVDAAITTSAPFALDVIPKGISKGKALKMIAELLNIKRENILAMGNSFNDIEMLKYAGIGIAVKNSDISLLKEWDNVSSYTNNEDAVYHAINEI</sequence>